<dbReference type="SUPFAM" id="SSF53335">
    <property type="entry name" value="S-adenosyl-L-methionine-dependent methyltransferases"/>
    <property type="match status" value="1"/>
</dbReference>
<keyword evidence="5" id="KW-0949">S-adenosyl-L-methionine</keyword>
<comment type="caution">
    <text evidence="18">The sequence shown here is derived from an EMBL/GenBank/DDBJ whole genome shotgun (WGS) entry which is preliminary data.</text>
</comment>
<dbReference type="GO" id="GO:0005634">
    <property type="term" value="C:nucleus"/>
    <property type="evidence" value="ECO:0007669"/>
    <property type="project" value="UniProtKB-SubCell"/>
</dbReference>
<dbReference type="InterPro" id="IPR007848">
    <property type="entry name" value="Small_mtfrase_dom"/>
</dbReference>
<dbReference type="Proteomes" id="UP000801492">
    <property type="component" value="Unassembled WGS sequence"/>
</dbReference>
<evidence type="ECO:0000256" key="9">
    <source>
        <dbReference type="ARBA" id="ARBA00053180"/>
    </source>
</evidence>
<keyword evidence="19" id="KW-1185">Reference proteome</keyword>
<sequence length="207" mass="23135">MSLPTPLYDLKCFPSVYEPSEDTFLFIDALETEMDFIKSLNPTSIIEVGSGNGVVITSLAAALKCTQVLFAIDINPLACLATEHTAHLNKTTVECLNMDLLSNFKDSVFDIILFNPPYVVTESEEIVGQGLSRAWAGGINGREIIDKFLPKLRDCLHSKGVCYMITIKENKPDEIKEIMLDFGFKTAIVKERKVPGEHLFVLKFWRG</sequence>
<dbReference type="GO" id="GO:0003676">
    <property type="term" value="F:nucleic acid binding"/>
    <property type="evidence" value="ECO:0007669"/>
    <property type="project" value="InterPro"/>
</dbReference>
<evidence type="ECO:0000313" key="18">
    <source>
        <dbReference type="EMBL" id="KAF2883549.1"/>
    </source>
</evidence>
<comment type="catalytic activity">
    <reaction evidence="7">
        <text>L-lysyl-[histone] + S-adenosyl-L-methionine = N(6)-methyl-L-lysyl-[histone] + S-adenosyl-L-homocysteine + H(+)</text>
        <dbReference type="Rhea" id="RHEA:10024"/>
        <dbReference type="Rhea" id="RHEA-COMP:9845"/>
        <dbReference type="Rhea" id="RHEA-COMP:9846"/>
        <dbReference type="ChEBI" id="CHEBI:15378"/>
        <dbReference type="ChEBI" id="CHEBI:29969"/>
        <dbReference type="ChEBI" id="CHEBI:57856"/>
        <dbReference type="ChEBI" id="CHEBI:59789"/>
        <dbReference type="ChEBI" id="CHEBI:61929"/>
    </reaction>
    <physiologicalReaction direction="left-to-right" evidence="7">
        <dbReference type="Rhea" id="RHEA:10025"/>
    </physiologicalReaction>
</comment>
<evidence type="ECO:0000256" key="14">
    <source>
        <dbReference type="ARBA" id="ARBA00083337"/>
    </source>
</evidence>
<evidence type="ECO:0000256" key="12">
    <source>
        <dbReference type="ARBA" id="ARBA00076540"/>
    </source>
</evidence>
<evidence type="ECO:0000256" key="11">
    <source>
        <dbReference type="ARBA" id="ARBA00075330"/>
    </source>
</evidence>
<dbReference type="CDD" id="cd02440">
    <property type="entry name" value="AdoMet_MTases"/>
    <property type="match status" value="1"/>
</dbReference>
<comment type="function">
    <text evidence="9">Methyltransferase that can methylate proteins and, to a lower extent, arsenic. Catalytic subunit of a heterodimer with TRMT112, which monomethylates 'Lys-12' of histone H4 (H4K12me1), a modification present at the promoters of numerous genes encoding cell cycle regulators. Catalytic subunit of a heterodimer with TRMT112, which catalyzes N5-methylation of Glu residue of proteins with a Gly-Gln-Xaa-Xaa-Xaa-Arg motif. Methylates ETF1 on 'Gln-185'; ETF1 needs to be complexed to ERF3 in its GTP-bound form to be efficiently methylated. May also play a role in the modulation of arsenic-induced toxicity by mediating the conversion of monomethylarsonous acid (3+) into the less toxic dimethylarsonic acid. It however only plays a limited role in arsenic metabolism compared with AS3MT.</text>
</comment>
<evidence type="ECO:0000256" key="6">
    <source>
        <dbReference type="ARBA" id="ARBA00023242"/>
    </source>
</evidence>
<evidence type="ECO:0000256" key="5">
    <source>
        <dbReference type="ARBA" id="ARBA00022691"/>
    </source>
</evidence>
<dbReference type="OrthoDB" id="406152at2759"/>
<evidence type="ECO:0000256" key="4">
    <source>
        <dbReference type="ARBA" id="ARBA00022679"/>
    </source>
</evidence>
<reference evidence="18" key="1">
    <citation type="submission" date="2019-08" db="EMBL/GenBank/DDBJ databases">
        <title>The genome of the North American firefly Photinus pyralis.</title>
        <authorList>
            <consortium name="Photinus pyralis genome working group"/>
            <person name="Fallon T.R."/>
            <person name="Sander Lower S.E."/>
            <person name="Weng J.-K."/>
        </authorList>
    </citation>
    <scope>NUCLEOTIDE SEQUENCE</scope>
    <source>
        <strain evidence="18">TRF0915ILg1</strain>
        <tissue evidence="18">Whole body</tissue>
    </source>
</reference>
<evidence type="ECO:0000256" key="7">
    <source>
        <dbReference type="ARBA" id="ARBA00048619"/>
    </source>
</evidence>
<dbReference type="PROSITE" id="PS00092">
    <property type="entry name" value="N6_MTASE"/>
    <property type="match status" value="1"/>
</dbReference>
<dbReference type="GO" id="GO:0036009">
    <property type="term" value="F:protein-glutamine N-methyltransferase activity"/>
    <property type="evidence" value="ECO:0007669"/>
    <property type="project" value="UniProtKB-ARBA"/>
</dbReference>
<evidence type="ECO:0000256" key="3">
    <source>
        <dbReference type="ARBA" id="ARBA00022603"/>
    </source>
</evidence>
<dbReference type="InterPro" id="IPR002052">
    <property type="entry name" value="DNA_methylase_N6_adenine_CS"/>
</dbReference>
<dbReference type="GO" id="GO:0032259">
    <property type="term" value="P:methylation"/>
    <property type="evidence" value="ECO:0007669"/>
    <property type="project" value="UniProtKB-KW"/>
</dbReference>
<organism evidence="18 19">
    <name type="scientific">Ignelater luminosus</name>
    <name type="common">Cucubano</name>
    <name type="synonym">Pyrophorus luminosus</name>
    <dbReference type="NCBI Taxonomy" id="2038154"/>
    <lineage>
        <taxon>Eukaryota</taxon>
        <taxon>Metazoa</taxon>
        <taxon>Ecdysozoa</taxon>
        <taxon>Arthropoda</taxon>
        <taxon>Hexapoda</taxon>
        <taxon>Insecta</taxon>
        <taxon>Pterygota</taxon>
        <taxon>Neoptera</taxon>
        <taxon>Endopterygota</taxon>
        <taxon>Coleoptera</taxon>
        <taxon>Polyphaga</taxon>
        <taxon>Elateriformia</taxon>
        <taxon>Elateroidea</taxon>
        <taxon>Elateridae</taxon>
        <taxon>Agrypninae</taxon>
        <taxon>Pyrophorini</taxon>
        <taxon>Ignelater</taxon>
    </lineage>
</organism>
<name>A0A8K0CCF2_IGNLU</name>
<accession>A0A8K0CCF2</accession>
<keyword evidence="4" id="KW-0808">Transferase</keyword>
<evidence type="ECO:0000259" key="17">
    <source>
        <dbReference type="Pfam" id="PF05175"/>
    </source>
</evidence>
<gene>
    <name evidence="18" type="ORF">ILUMI_22613</name>
</gene>
<keyword evidence="6" id="KW-0539">Nucleus</keyword>
<comment type="similarity">
    <text evidence="2">Belongs to the eukaryotic/archaeal PrmC-related family.</text>
</comment>
<dbReference type="InterPro" id="IPR029063">
    <property type="entry name" value="SAM-dependent_MTases_sf"/>
</dbReference>
<comment type="subcellular location">
    <subcellularLocation>
        <location evidence="1">Nucleus</location>
    </subcellularLocation>
</comment>
<dbReference type="NCBIfam" id="TIGR00537">
    <property type="entry name" value="hemK_rel_arch"/>
    <property type="match status" value="1"/>
</dbReference>
<dbReference type="PANTHER" id="PTHR45875:SF1">
    <property type="entry name" value="METHYLTRANSFERASE N6AMT1"/>
    <property type="match status" value="1"/>
</dbReference>
<evidence type="ECO:0000256" key="10">
    <source>
        <dbReference type="ARBA" id="ARBA00062344"/>
    </source>
</evidence>
<evidence type="ECO:0000256" key="1">
    <source>
        <dbReference type="ARBA" id="ARBA00004123"/>
    </source>
</evidence>
<feature type="domain" description="Methyltransferase small" evidence="17">
    <location>
        <begin position="41"/>
        <end position="123"/>
    </location>
</feature>
<evidence type="ECO:0000256" key="16">
    <source>
        <dbReference type="ARBA" id="ARBA00093667"/>
    </source>
</evidence>
<dbReference type="GO" id="GO:0035657">
    <property type="term" value="C:eRF1 methyltransferase complex"/>
    <property type="evidence" value="ECO:0007669"/>
    <property type="project" value="TreeGrafter"/>
</dbReference>
<proteinExistence type="inferred from homology"/>
<keyword evidence="3" id="KW-0489">Methyltransferase</keyword>
<evidence type="ECO:0000256" key="8">
    <source>
        <dbReference type="ARBA" id="ARBA00050903"/>
    </source>
</evidence>
<dbReference type="Gene3D" id="3.40.50.150">
    <property type="entry name" value="Vaccinia Virus protein VP39"/>
    <property type="match status" value="1"/>
</dbReference>
<dbReference type="FunFam" id="3.40.50.150:FF:000077">
    <property type="entry name" value="HemK methyltransferase family member 2"/>
    <property type="match status" value="1"/>
</dbReference>
<dbReference type="AlphaFoldDB" id="A0A8K0CCF2"/>
<comment type="subunit">
    <text evidence="10">Heterodimer; heterodimerization with TRMT112 is required for S-adenosyl-L-methionine-binding.</text>
</comment>
<dbReference type="Pfam" id="PF05175">
    <property type="entry name" value="MTS"/>
    <property type="match status" value="1"/>
</dbReference>
<comment type="catalytic activity">
    <reaction evidence="8">
        <text>methylarsonous acid + S-adenosyl-L-methionine = dimethylarsinate + S-adenosyl-L-homocysteine + 2 H(+)</text>
        <dbReference type="Rhea" id="RHEA:11684"/>
        <dbReference type="ChEBI" id="CHEBI:15378"/>
        <dbReference type="ChEBI" id="CHEBI:16223"/>
        <dbReference type="ChEBI" id="CHEBI:17826"/>
        <dbReference type="ChEBI" id="CHEBI:57856"/>
        <dbReference type="ChEBI" id="CHEBI:59789"/>
    </reaction>
</comment>
<evidence type="ECO:0000313" key="19">
    <source>
        <dbReference type="Proteomes" id="UP000801492"/>
    </source>
</evidence>
<protein>
    <recommendedName>
        <fullName evidence="15">Methyltransferase HEMK2</fullName>
    </recommendedName>
    <alternativeName>
        <fullName evidence="14">HemK methyltransferase family member 2</fullName>
    </alternativeName>
    <alternativeName>
        <fullName evidence="12">Lysine N-methyltransferase 9</fullName>
    </alternativeName>
    <alternativeName>
        <fullName evidence="11">Methylarsonite methyltransferase N6AMT1</fullName>
    </alternativeName>
    <alternativeName>
        <fullName evidence="16">Methyltransferase N6AMT1</fullName>
    </alternativeName>
    <alternativeName>
        <fullName evidence="13">Protein N(5)-glutamine methyltransferase</fullName>
    </alternativeName>
</protein>
<dbReference type="PANTHER" id="PTHR45875">
    <property type="entry name" value="METHYLTRANSFERASE N6AMT1"/>
    <property type="match status" value="1"/>
</dbReference>
<evidence type="ECO:0000256" key="13">
    <source>
        <dbReference type="ARBA" id="ARBA00080992"/>
    </source>
</evidence>
<evidence type="ECO:0000256" key="15">
    <source>
        <dbReference type="ARBA" id="ARBA00093624"/>
    </source>
</evidence>
<dbReference type="EMBL" id="VTPC01090355">
    <property type="protein sequence ID" value="KAF2883549.1"/>
    <property type="molecule type" value="Genomic_DNA"/>
</dbReference>
<dbReference type="InterPro" id="IPR004557">
    <property type="entry name" value="PrmC-related"/>
</dbReference>
<evidence type="ECO:0000256" key="2">
    <source>
        <dbReference type="ARBA" id="ARBA00006149"/>
    </source>
</evidence>
<dbReference type="InterPro" id="IPR052190">
    <property type="entry name" value="Euk-Arch_PrmC-MTase"/>
</dbReference>